<dbReference type="InterPro" id="IPR027278">
    <property type="entry name" value="ACCD_DCysDesulf"/>
</dbReference>
<sequence length="286" mass="31136">MNFNYSNIVLQDISPSWLPDNIQAAMLRLDLLHPEVSGNKWFKLKYNLEAAGKRTILTFGGAYSNHIAATAAACKLAGLPAIGIIRGERPANLSHTLQQAIADGMQLEFISREAYRQKGTTNWHTHYPDAHIIPEGGNNEAGARGCRDILSLADTSSFTHILCATGTGTTLAGLISSAMPHQQVQGYVVLKGAEYLKEQVAQLTQGTNWQLVHDHHGGGYAKTSPELISFINNFYRETKIPLDVVYTGKLVRGFSQSRFPPGSKILLIHTGGLQGNLSLTPGILTF</sequence>
<dbReference type="InterPro" id="IPR001926">
    <property type="entry name" value="TrpB-like_PALP"/>
</dbReference>
<comment type="similarity">
    <text evidence="2">Belongs to the ACC deaminase/D-cysteine desulfhydrase family.</text>
</comment>
<dbReference type="InterPro" id="IPR036052">
    <property type="entry name" value="TrpB-like_PALP_sf"/>
</dbReference>
<dbReference type="PANTHER" id="PTHR43780">
    <property type="entry name" value="1-AMINOCYCLOPROPANE-1-CARBOXYLATE DEAMINASE-RELATED"/>
    <property type="match status" value="1"/>
</dbReference>
<dbReference type="EMBL" id="WRXO01000002">
    <property type="protein sequence ID" value="MVT40949.1"/>
    <property type="molecule type" value="Genomic_DNA"/>
</dbReference>
<feature type="domain" description="Tryptophan synthase beta chain-like PALP" evidence="6">
    <location>
        <begin position="29"/>
        <end position="271"/>
    </location>
</feature>
<organism evidence="7 8">
    <name type="scientific">Chitinophaga oryziterrae</name>
    <dbReference type="NCBI Taxonomy" id="1031224"/>
    <lineage>
        <taxon>Bacteria</taxon>
        <taxon>Pseudomonadati</taxon>
        <taxon>Bacteroidota</taxon>
        <taxon>Chitinophagia</taxon>
        <taxon>Chitinophagales</taxon>
        <taxon>Chitinophagaceae</taxon>
        <taxon>Chitinophaga</taxon>
    </lineage>
</organism>
<evidence type="ECO:0000256" key="1">
    <source>
        <dbReference type="ARBA" id="ARBA00001933"/>
    </source>
</evidence>
<protein>
    <submittedName>
        <fullName evidence="7">Pyridoxal-phosphate dependent enzyme</fullName>
    </submittedName>
</protein>
<dbReference type="AlphaFoldDB" id="A0A6N8J9P1"/>
<name>A0A6N8J9P1_9BACT</name>
<evidence type="ECO:0000256" key="2">
    <source>
        <dbReference type="ARBA" id="ARBA00008639"/>
    </source>
</evidence>
<evidence type="ECO:0000256" key="5">
    <source>
        <dbReference type="PIRSR" id="PIRSR006278-2"/>
    </source>
</evidence>
<evidence type="ECO:0000259" key="6">
    <source>
        <dbReference type="Pfam" id="PF00291"/>
    </source>
</evidence>
<dbReference type="RefSeq" id="WP_157299575.1">
    <property type="nucleotide sequence ID" value="NZ_BAAAZB010000010.1"/>
</dbReference>
<dbReference type="Pfam" id="PF00291">
    <property type="entry name" value="PALP"/>
    <property type="match status" value="1"/>
</dbReference>
<reference evidence="7 8" key="1">
    <citation type="submission" date="2019-12" db="EMBL/GenBank/DDBJ databases">
        <title>The draft genomic sequence of strain Chitinophaga oryziterrae JCM 16595.</title>
        <authorList>
            <person name="Zhang X."/>
        </authorList>
    </citation>
    <scope>NUCLEOTIDE SEQUENCE [LARGE SCALE GENOMIC DNA]</scope>
    <source>
        <strain evidence="7 8">JCM 16595</strain>
    </source>
</reference>
<comment type="caution">
    <text evidence="7">The sequence shown here is derived from an EMBL/GenBank/DDBJ whole genome shotgun (WGS) entry which is preliminary data.</text>
</comment>
<dbReference type="PANTHER" id="PTHR43780:SF2">
    <property type="entry name" value="1-AMINOCYCLOPROPANE-1-CARBOXYLATE DEAMINASE-RELATED"/>
    <property type="match status" value="1"/>
</dbReference>
<evidence type="ECO:0000256" key="4">
    <source>
        <dbReference type="PIRSR" id="PIRSR006278-1"/>
    </source>
</evidence>
<keyword evidence="8" id="KW-1185">Reference proteome</keyword>
<gene>
    <name evidence="7" type="ORF">GO495_10190</name>
</gene>
<evidence type="ECO:0000313" key="8">
    <source>
        <dbReference type="Proteomes" id="UP000468388"/>
    </source>
</evidence>
<feature type="active site" description="Nucleophile" evidence="4">
    <location>
        <position position="64"/>
    </location>
</feature>
<dbReference type="Proteomes" id="UP000468388">
    <property type="component" value="Unassembled WGS sequence"/>
</dbReference>
<dbReference type="GO" id="GO:0019148">
    <property type="term" value="F:D-cysteine desulfhydrase activity"/>
    <property type="evidence" value="ECO:0007669"/>
    <property type="project" value="TreeGrafter"/>
</dbReference>
<evidence type="ECO:0000256" key="3">
    <source>
        <dbReference type="ARBA" id="ARBA00022898"/>
    </source>
</evidence>
<proteinExistence type="inferred from homology"/>
<comment type="cofactor">
    <cofactor evidence="1">
        <name>pyridoxal 5'-phosphate</name>
        <dbReference type="ChEBI" id="CHEBI:597326"/>
    </cofactor>
</comment>
<dbReference type="PIRSF" id="PIRSF006278">
    <property type="entry name" value="ACCD_DCysDesulf"/>
    <property type="match status" value="1"/>
</dbReference>
<keyword evidence="3 5" id="KW-0663">Pyridoxal phosphate</keyword>
<dbReference type="Gene3D" id="3.40.50.1100">
    <property type="match status" value="2"/>
</dbReference>
<dbReference type="OrthoDB" id="9801249at2"/>
<evidence type="ECO:0000313" key="7">
    <source>
        <dbReference type="EMBL" id="MVT40949.1"/>
    </source>
</evidence>
<dbReference type="SUPFAM" id="SSF53686">
    <property type="entry name" value="Tryptophan synthase beta subunit-like PLP-dependent enzymes"/>
    <property type="match status" value="1"/>
</dbReference>
<accession>A0A6N8J9P1</accession>
<feature type="modified residue" description="N6-(pyridoxal phosphate)lysine" evidence="5">
    <location>
        <position position="40"/>
    </location>
</feature>